<keyword evidence="3" id="KW-0645">Protease</keyword>
<dbReference type="PANTHER" id="PTHR11705:SF143">
    <property type="entry name" value="SLL0236 PROTEIN"/>
    <property type="match status" value="1"/>
</dbReference>
<dbReference type="PROSITE" id="PS00132">
    <property type="entry name" value="CARBOXYPEPT_ZN_1"/>
    <property type="match status" value="1"/>
</dbReference>
<dbReference type="PROSITE" id="PS52035">
    <property type="entry name" value="PEPTIDASE_M14"/>
    <property type="match status" value="1"/>
</dbReference>
<gene>
    <name evidence="12" type="ORF">E2K98_12605</name>
    <name evidence="11" type="ORF">RCG21_25460</name>
</gene>
<keyword evidence="4" id="KW-0479">Metal-binding</keyword>
<reference evidence="12 13" key="1">
    <citation type="submission" date="2019-03" db="EMBL/GenBank/DDBJ databases">
        <title>Bacillus niacini sp. nov. a Nicotinate-Metabolizing Mesophile Isolated from Soil.</title>
        <authorList>
            <person name="Zhang G."/>
        </authorList>
    </citation>
    <scope>NUCLEOTIDE SEQUENCE [LARGE SCALE GENOMIC DNA]</scope>
    <source>
        <strain evidence="12 13">WN066</strain>
    </source>
</reference>
<dbReference type="InterPro" id="IPR057246">
    <property type="entry name" value="CARBOXYPEPT_ZN_1"/>
</dbReference>
<dbReference type="Proteomes" id="UP000295132">
    <property type="component" value="Unassembled WGS sequence"/>
</dbReference>
<comment type="similarity">
    <text evidence="2 8">Belongs to the peptidase M14 family.</text>
</comment>
<proteinExistence type="inferred from homology"/>
<dbReference type="Pfam" id="PF01476">
    <property type="entry name" value="LysM"/>
    <property type="match status" value="1"/>
</dbReference>
<dbReference type="AlphaFoldDB" id="A0A4R5VSH1"/>
<comment type="caution">
    <text evidence="12">The sequence shown here is derived from an EMBL/GenBank/DDBJ whole genome shotgun (WGS) entry which is preliminary data.</text>
</comment>
<dbReference type="CDD" id="cd06229">
    <property type="entry name" value="M14_Endopeptidase_I"/>
    <property type="match status" value="1"/>
</dbReference>
<dbReference type="Gene3D" id="3.10.350.10">
    <property type="entry name" value="LysM domain"/>
    <property type="match status" value="1"/>
</dbReference>
<feature type="active site" description="Proton donor/acceptor" evidence="8">
    <location>
        <position position="365"/>
    </location>
</feature>
<feature type="domain" description="LysM" evidence="9">
    <location>
        <begin position="51"/>
        <end position="95"/>
    </location>
</feature>
<evidence type="ECO:0000256" key="2">
    <source>
        <dbReference type="ARBA" id="ARBA00005988"/>
    </source>
</evidence>
<evidence type="ECO:0000259" key="10">
    <source>
        <dbReference type="PROSITE" id="PS52035"/>
    </source>
</evidence>
<dbReference type="GO" id="GO:0005615">
    <property type="term" value="C:extracellular space"/>
    <property type="evidence" value="ECO:0007669"/>
    <property type="project" value="TreeGrafter"/>
</dbReference>
<evidence type="ECO:0000313" key="13">
    <source>
        <dbReference type="Proteomes" id="UP000295132"/>
    </source>
</evidence>
<keyword evidence="6" id="KW-0862">Zinc</keyword>
<protein>
    <submittedName>
        <fullName evidence="12">LysM peptidoglycan-binding domain-containing protein</fullName>
    </submittedName>
    <submittedName>
        <fullName evidence="11">M14 family metallopeptidase</fullName>
    </submittedName>
</protein>
<dbReference type="PROSITE" id="PS51782">
    <property type="entry name" value="LYSM"/>
    <property type="match status" value="2"/>
</dbReference>
<evidence type="ECO:0000256" key="6">
    <source>
        <dbReference type="ARBA" id="ARBA00022833"/>
    </source>
</evidence>
<evidence type="ECO:0000256" key="3">
    <source>
        <dbReference type="ARBA" id="ARBA00022670"/>
    </source>
</evidence>
<sequence length="396" mass="44787">MEVLFRSEDSLWYYSRLFMVPLNLIEDSNRDINPKNIETSKKIIIPGYEAVPYRIKNGDTLAGIAASNNFPPDALLLLNQTQKPDQLLPNETILLPERVTMPFLTTTKPCCSAILYDAISSLERVYPFINVSIIGKSVLGNPIHEIRIGKGTKKVHMNASFHANEWITTLILMDLLNHYLLSVTNGMAFRGVSSLQLYQSVELSIVPMVNPDGVDLVINGPPESVRKKVMKINNDSDDFVHWKANIRGVDLNNQYPAKWEIEKERKLPKLPASRDFPGNAPLTEPEAIAMAKLAKSTPFDCVVAFHTQGEEFYWGYEGLEPPEAEKIAKEMERLSGYKAIQYVDSHAGYKDWYIQEFKRPGFTIELGRGINPLPLSKYEEIYLRAEAIFLAALLHS</sequence>
<evidence type="ECO:0000313" key="12">
    <source>
        <dbReference type="EMBL" id="TDK61724.1"/>
    </source>
</evidence>
<organism evidence="12 13">
    <name type="scientific">Bacillus salipaludis</name>
    <dbReference type="NCBI Taxonomy" id="2547811"/>
    <lineage>
        <taxon>Bacteria</taxon>
        <taxon>Bacillati</taxon>
        <taxon>Bacillota</taxon>
        <taxon>Bacilli</taxon>
        <taxon>Bacillales</taxon>
        <taxon>Bacillaceae</taxon>
        <taxon>Bacillus</taxon>
    </lineage>
</organism>
<dbReference type="SUPFAM" id="SSF54106">
    <property type="entry name" value="LysM domain"/>
    <property type="match status" value="1"/>
</dbReference>
<evidence type="ECO:0000256" key="8">
    <source>
        <dbReference type="PROSITE-ProRule" id="PRU01379"/>
    </source>
</evidence>
<dbReference type="GO" id="GO:0008270">
    <property type="term" value="F:zinc ion binding"/>
    <property type="evidence" value="ECO:0007669"/>
    <property type="project" value="InterPro"/>
</dbReference>
<dbReference type="PANTHER" id="PTHR11705">
    <property type="entry name" value="PROTEASE FAMILY M14 CARBOXYPEPTIDASE A,B"/>
    <property type="match status" value="1"/>
</dbReference>
<evidence type="ECO:0000256" key="1">
    <source>
        <dbReference type="ARBA" id="ARBA00001947"/>
    </source>
</evidence>
<name>A0A4R5VSH1_9BACI</name>
<evidence type="ECO:0000313" key="14">
    <source>
        <dbReference type="Proteomes" id="UP001178888"/>
    </source>
</evidence>
<dbReference type="InterPro" id="IPR034274">
    <property type="entry name" value="ENP1_M14_CPD"/>
</dbReference>
<dbReference type="InterPro" id="IPR036779">
    <property type="entry name" value="LysM_dom_sf"/>
</dbReference>
<evidence type="ECO:0000313" key="11">
    <source>
        <dbReference type="EMBL" id="MDQ6599647.1"/>
    </source>
</evidence>
<evidence type="ECO:0000259" key="9">
    <source>
        <dbReference type="PROSITE" id="PS51782"/>
    </source>
</evidence>
<feature type="domain" description="LysM" evidence="9">
    <location>
        <begin position="1"/>
        <end position="45"/>
    </location>
</feature>
<dbReference type="CDD" id="cd00118">
    <property type="entry name" value="LysM"/>
    <property type="match status" value="1"/>
</dbReference>
<dbReference type="SUPFAM" id="SSF53187">
    <property type="entry name" value="Zn-dependent exopeptidases"/>
    <property type="match status" value="1"/>
</dbReference>
<comment type="cofactor">
    <cofactor evidence="1">
        <name>Zn(2+)</name>
        <dbReference type="ChEBI" id="CHEBI:29105"/>
    </cofactor>
</comment>
<accession>A0A4R5VSH1</accession>
<dbReference type="SMART" id="SM00257">
    <property type="entry name" value="LysM"/>
    <property type="match status" value="2"/>
</dbReference>
<keyword evidence="7" id="KW-0482">Metalloprotease</keyword>
<dbReference type="Proteomes" id="UP001178888">
    <property type="component" value="Unassembled WGS sequence"/>
</dbReference>
<dbReference type="InterPro" id="IPR018392">
    <property type="entry name" value="LysM"/>
</dbReference>
<keyword evidence="5" id="KW-0378">Hydrolase</keyword>
<evidence type="ECO:0000256" key="4">
    <source>
        <dbReference type="ARBA" id="ARBA00022723"/>
    </source>
</evidence>
<dbReference type="Pfam" id="PF00246">
    <property type="entry name" value="Peptidase_M14"/>
    <property type="match status" value="1"/>
</dbReference>
<dbReference type="Gene3D" id="3.40.630.10">
    <property type="entry name" value="Zn peptidases"/>
    <property type="match status" value="1"/>
</dbReference>
<dbReference type="EMBL" id="JAVGVR010000001">
    <property type="protein sequence ID" value="MDQ6599647.1"/>
    <property type="molecule type" value="Genomic_DNA"/>
</dbReference>
<feature type="domain" description="Peptidase M14" evidence="10">
    <location>
        <begin position="107"/>
        <end position="393"/>
    </location>
</feature>
<dbReference type="InterPro" id="IPR000834">
    <property type="entry name" value="Peptidase_M14"/>
</dbReference>
<evidence type="ECO:0000256" key="5">
    <source>
        <dbReference type="ARBA" id="ARBA00022801"/>
    </source>
</evidence>
<dbReference type="GO" id="GO:0006508">
    <property type="term" value="P:proteolysis"/>
    <property type="evidence" value="ECO:0007669"/>
    <property type="project" value="UniProtKB-KW"/>
</dbReference>
<dbReference type="SMART" id="SM00631">
    <property type="entry name" value="Zn_pept"/>
    <property type="match status" value="1"/>
</dbReference>
<keyword evidence="14" id="KW-1185">Reference proteome</keyword>
<dbReference type="GO" id="GO:0004181">
    <property type="term" value="F:metallocarboxypeptidase activity"/>
    <property type="evidence" value="ECO:0007669"/>
    <property type="project" value="InterPro"/>
</dbReference>
<evidence type="ECO:0000256" key="7">
    <source>
        <dbReference type="ARBA" id="ARBA00023049"/>
    </source>
</evidence>
<dbReference type="RefSeq" id="WP_133334553.1">
    <property type="nucleotide sequence ID" value="NZ_JAVGVR010000001.1"/>
</dbReference>
<dbReference type="EMBL" id="SMYO01000005">
    <property type="protein sequence ID" value="TDK61724.1"/>
    <property type="molecule type" value="Genomic_DNA"/>
</dbReference>
<reference evidence="11" key="2">
    <citation type="submission" date="2023-08" db="EMBL/GenBank/DDBJ databases">
        <title>Nitrogen cycling bacteria in agricultural field soils.</title>
        <authorList>
            <person name="Jang J."/>
        </authorList>
    </citation>
    <scope>NUCLEOTIDE SEQUENCE</scope>
    <source>
        <strain evidence="11">PS3-36</strain>
    </source>
</reference>